<keyword evidence="2" id="KW-1185">Reference proteome</keyword>
<accession>A0ACC0APW5</accession>
<organism evidence="1 2">
    <name type="scientific">Catharanthus roseus</name>
    <name type="common">Madagascar periwinkle</name>
    <name type="synonym">Vinca rosea</name>
    <dbReference type="NCBI Taxonomy" id="4058"/>
    <lineage>
        <taxon>Eukaryota</taxon>
        <taxon>Viridiplantae</taxon>
        <taxon>Streptophyta</taxon>
        <taxon>Embryophyta</taxon>
        <taxon>Tracheophyta</taxon>
        <taxon>Spermatophyta</taxon>
        <taxon>Magnoliopsida</taxon>
        <taxon>eudicotyledons</taxon>
        <taxon>Gunneridae</taxon>
        <taxon>Pentapetalae</taxon>
        <taxon>asterids</taxon>
        <taxon>lamiids</taxon>
        <taxon>Gentianales</taxon>
        <taxon>Apocynaceae</taxon>
        <taxon>Rauvolfioideae</taxon>
        <taxon>Vinceae</taxon>
        <taxon>Catharanthinae</taxon>
        <taxon>Catharanthus</taxon>
    </lineage>
</organism>
<protein>
    <submittedName>
        <fullName evidence="1">Uncharacterized protein</fullName>
    </submittedName>
</protein>
<proteinExistence type="predicted"/>
<evidence type="ECO:0000313" key="1">
    <source>
        <dbReference type="EMBL" id="KAI5661478.1"/>
    </source>
</evidence>
<dbReference type="EMBL" id="CM044705">
    <property type="protein sequence ID" value="KAI5661478.1"/>
    <property type="molecule type" value="Genomic_DNA"/>
</dbReference>
<name>A0ACC0APW5_CATRO</name>
<gene>
    <name evidence="1" type="ORF">M9H77_20801</name>
</gene>
<comment type="caution">
    <text evidence="1">The sequence shown here is derived from an EMBL/GenBank/DDBJ whole genome shotgun (WGS) entry which is preliminary data.</text>
</comment>
<dbReference type="Proteomes" id="UP001060085">
    <property type="component" value="Linkage Group LG05"/>
</dbReference>
<reference evidence="2" key="1">
    <citation type="journal article" date="2023" name="Nat. Plants">
        <title>Single-cell RNA sequencing provides a high-resolution roadmap for understanding the multicellular compartmentation of specialized metabolism.</title>
        <authorList>
            <person name="Sun S."/>
            <person name="Shen X."/>
            <person name="Li Y."/>
            <person name="Li Y."/>
            <person name="Wang S."/>
            <person name="Li R."/>
            <person name="Zhang H."/>
            <person name="Shen G."/>
            <person name="Guo B."/>
            <person name="Wei J."/>
            <person name="Xu J."/>
            <person name="St-Pierre B."/>
            <person name="Chen S."/>
            <person name="Sun C."/>
        </authorList>
    </citation>
    <scope>NUCLEOTIDE SEQUENCE [LARGE SCALE GENOMIC DNA]</scope>
</reference>
<evidence type="ECO:0000313" key="2">
    <source>
        <dbReference type="Proteomes" id="UP001060085"/>
    </source>
</evidence>
<sequence>MAITKEEYSQRWEPWRRALIIKVLGHSISFRILEQKIKDLSKFDRACKLVDLDRSYCLAGKWSDARKGDGAAAPPSAAVTGGAGQASVQTYKDNTTLVAQNKGKQPVDDYVRAGATFSADLVVPNSATIFRV</sequence>